<keyword evidence="5" id="KW-1185">Reference proteome</keyword>
<keyword evidence="1" id="KW-0175">Coiled coil</keyword>
<sequence length="167" mass="19666">MRIPTQHKDPFWQRIFAGMVLGAIVSWLVFLFTYGVLQEKQVVTIEKQQSQIEELNRSMRIWQEEVRLLNKKNQETLTVQNVRVHVENSSRFEKSSYFAFEIEKSVKEDVADVIAKDVESAFASRKILKRAIENKTYSIDEKQYKLRVTEMVIYTELYIEVTALPVT</sequence>
<dbReference type="AlphaFoldDB" id="A0A7X2IYD5"/>
<feature type="transmembrane region" description="Helical" evidence="2">
    <location>
        <begin position="15"/>
        <end position="37"/>
    </location>
</feature>
<evidence type="ECO:0000313" key="4">
    <source>
        <dbReference type="EMBL" id="MRX71742.1"/>
    </source>
</evidence>
<dbReference type="OrthoDB" id="2691164at2"/>
<dbReference type="NCBIfam" id="NF041479">
    <property type="entry name" value="spor_membprot_YtrI"/>
    <property type="match status" value="1"/>
</dbReference>
<evidence type="ECO:0000256" key="1">
    <source>
        <dbReference type="SAM" id="Coils"/>
    </source>
</evidence>
<reference evidence="4 5" key="1">
    <citation type="submission" date="2019-11" db="EMBL/GenBank/DDBJ databases">
        <title>Bacillus lacus genome.</title>
        <authorList>
            <person name="Allen C.J."/>
            <person name="Newman J.D."/>
        </authorList>
    </citation>
    <scope>NUCLEOTIDE SEQUENCE [LARGE SCALE GENOMIC DNA]</scope>
    <source>
        <strain evidence="4 5">KCTC 33946</strain>
    </source>
</reference>
<keyword evidence="2" id="KW-0812">Transmembrane</keyword>
<keyword evidence="2" id="KW-1133">Transmembrane helix</keyword>
<accession>A0A7X2IYD5</accession>
<name>A0A7X2IYD5_9BACI</name>
<proteinExistence type="predicted"/>
<evidence type="ECO:0000259" key="3">
    <source>
        <dbReference type="Pfam" id="PF26347"/>
    </source>
</evidence>
<protein>
    <submittedName>
        <fullName evidence="4">Sporulation protein</fullName>
    </submittedName>
</protein>
<dbReference type="InterPro" id="IPR048198">
    <property type="entry name" value="YtrI"/>
</dbReference>
<comment type="caution">
    <text evidence="4">The sequence shown here is derived from an EMBL/GenBank/DDBJ whole genome shotgun (WGS) entry which is preliminary data.</text>
</comment>
<dbReference type="InterPro" id="IPR058620">
    <property type="entry name" value="YtrI_C"/>
</dbReference>
<evidence type="ECO:0000313" key="5">
    <source>
        <dbReference type="Proteomes" id="UP000448867"/>
    </source>
</evidence>
<feature type="domain" description="Sporulation membrane protein YtrI C-terminal" evidence="3">
    <location>
        <begin position="80"/>
        <end position="163"/>
    </location>
</feature>
<dbReference type="RefSeq" id="WP_154306881.1">
    <property type="nucleotide sequence ID" value="NZ_WKKI01000007.1"/>
</dbReference>
<keyword evidence="2" id="KW-0472">Membrane</keyword>
<evidence type="ECO:0000256" key="2">
    <source>
        <dbReference type="SAM" id="Phobius"/>
    </source>
</evidence>
<gene>
    <name evidence="4" type="ORF">GJU40_06075</name>
</gene>
<organism evidence="4 5">
    <name type="scientific">Metabacillus lacus</name>
    <dbReference type="NCBI Taxonomy" id="1983721"/>
    <lineage>
        <taxon>Bacteria</taxon>
        <taxon>Bacillati</taxon>
        <taxon>Bacillota</taxon>
        <taxon>Bacilli</taxon>
        <taxon>Bacillales</taxon>
        <taxon>Bacillaceae</taxon>
        <taxon>Metabacillus</taxon>
    </lineage>
</organism>
<dbReference type="Proteomes" id="UP000448867">
    <property type="component" value="Unassembled WGS sequence"/>
</dbReference>
<dbReference type="EMBL" id="WKKI01000007">
    <property type="protein sequence ID" value="MRX71742.1"/>
    <property type="molecule type" value="Genomic_DNA"/>
</dbReference>
<feature type="coiled-coil region" evidence="1">
    <location>
        <begin position="45"/>
        <end position="72"/>
    </location>
</feature>
<dbReference type="Pfam" id="PF26347">
    <property type="entry name" value="YtrI_sporulation"/>
    <property type="match status" value="1"/>
</dbReference>